<comment type="caution">
    <text evidence="3">The sequence shown here is derived from an EMBL/GenBank/DDBJ whole genome shotgun (WGS) entry which is preliminary data.</text>
</comment>
<gene>
    <name evidence="3" type="ORF">H0266_10775</name>
</gene>
<keyword evidence="4" id="KW-1185">Reference proteome</keyword>
<name>A0A838CTI2_9BACI</name>
<dbReference type="InterPro" id="IPR003115">
    <property type="entry name" value="ParB_N"/>
</dbReference>
<evidence type="ECO:0000313" key="4">
    <source>
        <dbReference type="Proteomes" id="UP000571017"/>
    </source>
</evidence>
<dbReference type="GO" id="GO:0003677">
    <property type="term" value="F:DNA binding"/>
    <property type="evidence" value="ECO:0007669"/>
    <property type="project" value="UniProtKB-KW"/>
</dbReference>
<dbReference type="GO" id="GO:0005694">
    <property type="term" value="C:chromosome"/>
    <property type="evidence" value="ECO:0007669"/>
    <property type="project" value="TreeGrafter"/>
</dbReference>
<accession>A0A838CTI2</accession>
<dbReference type="SMART" id="SM00470">
    <property type="entry name" value="ParB"/>
    <property type="match status" value="1"/>
</dbReference>
<organism evidence="3 4">
    <name type="scientific">Halobacillus locisalis</name>
    <dbReference type="NCBI Taxonomy" id="220753"/>
    <lineage>
        <taxon>Bacteria</taxon>
        <taxon>Bacillati</taxon>
        <taxon>Bacillota</taxon>
        <taxon>Bacilli</taxon>
        <taxon>Bacillales</taxon>
        <taxon>Bacillaceae</taxon>
        <taxon>Halobacillus</taxon>
    </lineage>
</organism>
<evidence type="ECO:0000259" key="2">
    <source>
        <dbReference type="SMART" id="SM00470"/>
    </source>
</evidence>
<dbReference type="PANTHER" id="PTHR33375:SF1">
    <property type="entry name" value="CHROMOSOME-PARTITIONING PROTEIN PARB-RELATED"/>
    <property type="match status" value="1"/>
</dbReference>
<dbReference type="InterPro" id="IPR050336">
    <property type="entry name" value="Chromosome_partition/occlusion"/>
</dbReference>
<protein>
    <submittedName>
        <fullName evidence="3">ParB N-terminal domain-containing protein</fullName>
    </submittedName>
</protein>
<dbReference type="Gene3D" id="3.90.1530.10">
    <property type="entry name" value="Conserved hypothetical protein from pyrococcus furiosus pfu- 392566-001, ParB domain"/>
    <property type="match status" value="1"/>
</dbReference>
<proteinExistence type="predicted"/>
<dbReference type="EMBL" id="JACEFG010000002">
    <property type="protein sequence ID" value="MBA2175377.1"/>
    <property type="molecule type" value="Genomic_DNA"/>
</dbReference>
<dbReference type="SUPFAM" id="SSF110849">
    <property type="entry name" value="ParB/Sulfiredoxin"/>
    <property type="match status" value="1"/>
</dbReference>
<keyword evidence="1" id="KW-0238">DNA-binding</keyword>
<reference evidence="3 4" key="1">
    <citation type="journal article" date="2004" name="Extremophiles">
        <title>Halobacillus locisalis sp. nov., a halophilic bacterium isolated from a marine solar saltern of the Yellow Sea in Korea.</title>
        <authorList>
            <person name="Yoon J.H."/>
            <person name="Kang K.H."/>
            <person name="Oh T.K."/>
            <person name="Park Y.H."/>
        </authorList>
    </citation>
    <scope>NUCLEOTIDE SEQUENCE [LARGE SCALE GENOMIC DNA]</scope>
    <source>
        <strain evidence="3 4">KCTC 3788</strain>
    </source>
</reference>
<dbReference type="Proteomes" id="UP000571017">
    <property type="component" value="Unassembled WGS sequence"/>
</dbReference>
<evidence type="ECO:0000313" key="3">
    <source>
        <dbReference type="EMBL" id="MBA2175377.1"/>
    </source>
</evidence>
<dbReference type="PANTHER" id="PTHR33375">
    <property type="entry name" value="CHROMOSOME-PARTITIONING PROTEIN PARB-RELATED"/>
    <property type="match status" value="1"/>
</dbReference>
<dbReference type="GO" id="GO:0007059">
    <property type="term" value="P:chromosome segregation"/>
    <property type="evidence" value="ECO:0007669"/>
    <property type="project" value="TreeGrafter"/>
</dbReference>
<sequence length="310" mass="36711">MYRSYLVWVEISHVKPNKLNPRKDNSRETEQIQDILQSKGWEEGLTGYQDTDGSYILLSGHRRLHAAKELGYETVPVYVVERPENQQEEVERIADLQSAHVEWTRYEWAKFAYESWIHWGRPPFKDFKKIIHMNEDTLQRYIEVFEYFPQPTLEKYVEGGKASFDSFISLKRWMSRFQLNRPELFNRLSKDMVMDSVIDKLIHKRAKNKALYNDDFIVVADDSQVMDFLKNRKKTLSEAQLEVGTETGILSKNKKIEKRLGNIIRDVPYIKPKDQKEEKYLRQVVHELEEKISLAKKRIEQSKGGEINHG</sequence>
<evidence type="ECO:0000256" key="1">
    <source>
        <dbReference type="ARBA" id="ARBA00023125"/>
    </source>
</evidence>
<dbReference type="AlphaFoldDB" id="A0A838CTI2"/>
<dbReference type="Pfam" id="PF02195">
    <property type="entry name" value="ParB_N"/>
    <property type="match status" value="1"/>
</dbReference>
<feature type="domain" description="ParB-like N-terminal" evidence="2">
    <location>
        <begin position="7"/>
        <end position="96"/>
    </location>
</feature>
<dbReference type="InterPro" id="IPR036086">
    <property type="entry name" value="ParB/Sulfiredoxin_sf"/>
</dbReference>
<dbReference type="RefSeq" id="WP_181472394.1">
    <property type="nucleotide sequence ID" value="NZ_JACEFG010000002.1"/>
</dbReference>